<dbReference type="InterPro" id="IPR051121">
    <property type="entry name" value="FAH"/>
</dbReference>
<comment type="similarity">
    <text evidence="1">Belongs to the FAH family.</text>
</comment>
<evidence type="ECO:0000256" key="2">
    <source>
        <dbReference type="ARBA" id="ARBA00022723"/>
    </source>
</evidence>
<keyword evidence="5" id="KW-1185">Reference proteome</keyword>
<dbReference type="EMBL" id="JBHTII010000001">
    <property type="protein sequence ID" value="MFD0790267.1"/>
    <property type="molecule type" value="Genomic_DNA"/>
</dbReference>
<name>A0ABW3AH80_9MICO</name>
<keyword evidence="4" id="KW-0378">Hydrolase</keyword>
<keyword evidence="2" id="KW-0479">Metal-binding</keyword>
<dbReference type="PANTHER" id="PTHR42796">
    <property type="entry name" value="FUMARYLACETOACETATE HYDROLASE DOMAIN-CONTAINING PROTEIN 2A-RELATED"/>
    <property type="match status" value="1"/>
</dbReference>
<dbReference type="InterPro" id="IPR036663">
    <property type="entry name" value="Fumarylacetoacetase_C_sf"/>
</dbReference>
<comment type="caution">
    <text evidence="4">The sequence shown here is derived from an EMBL/GenBank/DDBJ whole genome shotgun (WGS) entry which is preliminary data.</text>
</comment>
<dbReference type="RefSeq" id="WP_204978012.1">
    <property type="nucleotide sequence ID" value="NZ_JBHTII010000001.1"/>
</dbReference>
<dbReference type="GO" id="GO:0016787">
    <property type="term" value="F:hydrolase activity"/>
    <property type="evidence" value="ECO:0007669"/>
    <property type="project" value="UniProtKB-KW"/>
</dbReference>
<gene>
    <name evidence="4" type="ORF">ACFQ0P_07655</name>
</gene>
<evidence type="ECO:0000259" key="3">
    <source>
        <dbReference type="Pfam" id="PF01557"/>
    </source>
</evidence>
<proteinExistence type="inferred from homology"/>
<dbReference type="PANTHER" id="PTHR42796:SF4">
    <property type="entry name" value="FUMARYLACETOACETATE HYDROLASE DOMAIN-CONTAINING PROTEIN 2A"/>
    <property type="match status" value="1"/>
</dbReference>
<accession>A0ABW3AH80</accession>
<dbReference type="Pfam" id="PF01557">
    <property type="entry name" value="FAA_hydrolase"/>
    <property type="match status" value="1"/>
</dbReference>
<feature type="domain" description="Fumarylacetoacetase-like C-terminal" evidence="3">
    <location>
        <begin position="73"/>
        <end position="284"/>
    </location>
</feature>
<sequence length="288" mass="30791">MQIANLSGRLVIVDGDRALDVESASAGRFSSDPQAAYARWDEFVSWGRQQDVSAGKVFRTTELGPAVPRPSQVFAIGLNYASHAGESGFEVPKDPVVFTKFVSSFTGPDGDVMLSGETVDWEAELVVVIGRGGRDIPEAEAWNCIAGLSVGQDLSDRSVQFWGHPPQFSLGKSLAGFAPIGPAVVTLDEVESIADRNDLGVRCSVTRSDGSMETLQDGRTRDMIFSIPALVARLSSIVELLPGDVIFTGTPAGVGHGRTPRVYLRPGETLTTEIEAIGVITQRFVAPR</sequence>
<dbReference type="SUPFAM" id="SSF56529">
    <property type="entry name" value="FAH"/>
    <property type="match status" value="1"/>
</dbReference>
<protein>
    <submittedName>
        <fullName evidence="4">Fumarylacetoacetate hydrolase family protein</fullName>
    </submittedName>
</protein>
<organism evidence="4 5">
    <name type="scientific">Microbacterium insulae</name>
    <dbReference type="NCBI Taxonomy" id="483014"/>
    <lineage>
        <taxon>Bacteria</taxon>
        <taxon>Bacillati</taxon>
        <taxon>Actinomycetota</taxon>
        <taxon>Actinomycetes</taxon>
        <taxon>Micrococcales</taxon>
        <taxon>Microbacteriaceae</taxon>
        <taxon>Microbacterium</taxon>
    </lineage>
</organism>
<reference evidence="5" key="1">
    <citation type="journal article" date="2019" name="Int. J. Syst. Evol. Microbiol.">
        <title>The Global Catalogue of Microorganisms (GCM) 10K type strain sequencing project: providing services to taxonomists for standard genome sequencing and annotation.</title>
        <authorList>
            <consortium name="The Broad Institute Genomics Platform"/>
            <consortium name="The Broad Institute Genome Sequencing Center for Infectious Disease"/>
            <person name="Wu L."/>
            <person name="Ma J."/>
        </authorList>
    </citation>
    <scope>NUCLEOTIDE SEQUENCE [LARGE SCALE GENOMIC DNA]</scope>
    <source>
        <strain evidence="5">CCUG 54523</strain>
    </source>
</reference>
<dbReference type="Gene3D" id="3.90.850.10">
    <property type="entry name" value="Fumarylacetoacetase-like, C-terminal domain"/>
    <property type="match status" value="1"/>
</dbReference>
<evidence type="ECO:0000256" key="1">
    <source>
        <dbReference type="ARBA" id="ARBA00010211"/>
    </source>
</evidence>
<evidence type="ECO:0000313" key="5">
    <source>
        <dbReference type="Proteomes" id="UP001597055"/>
    </source>
</evidence>
<evidence type="ECO:0000313" key="4">
    <source>
        <dbReference type="EMBL" id="MFD0790267.1"/>
    </source>
</evidence>
<dbReference type="Proteomes" id="UP001597055">
    <property type="component" value="Unassembled WGS sequence"/>
</dbReference>
<dbReference type="InterPro" id="IPR011234">
    <property type="entry name" value="Fumarylacetoacetase-like_C"/>
</dbReference>